<reference evidence="2" key="1">
    <citation type="journal article" date="2023" name="bioRxiv">
        <title>Scaffold-level genome assemblies of two parasitoid biocontrol wasps reveal the parthenogenesis mechanism and an associated novel virus.</title>
        <authorList>
            <person name="Inwood S."/>
            <person name="Skelly J."/>
            <person name="Guhlin J."/>
            <person name="Harrop T."/>
            <person name="Goldson S."/>
            <person name="Dearden P."/>
        </authorList>
    </citation>
    <scope>NUCLEOTIDE SEQUENCE</scope>
    <source>
        <strain evidence="2">Lincoln</strain>
        <tissue evidence="2">Whole body</tissue>
    </source>
</reference>
<feature type="signal peptide" evidence="1">
    <location>
        <begin position="1"/>
        <end position="24"/>
    </location>
</feature>
<organism evidence="2 3">
    <name type="scientific">Microctonus hyperodae</name>
    <name type="common">Parasitoid wasp</name>
    <dbReference type="NCBI Taxonomy" id="165561"/>
    <lineage>
        <taxon>Eukaryota</taxon>
        <taxon>Metazoa</taxon>
        <taxon>Ecdysozoa</taxon>
        <taxon>Arthropoda</taxon>
        <taxon>Hexapoda</taxon>
        <taxon>Insecta</taxon>
        <taxon>Pterygota</taxon>
        <taxon>Neoptera</taxon>
        <taxon>Endopterygota</taxon>
        <taxon>Hymenoptera</taxon>
        <taxon>Apocrita</taxon>
        <taxon>Ichneumonoidea</taxon>
        <taxon>Braconidae</taxon>
        <taxon>Euphorinae</taxon>
        <taxon>Microctonus</taxon>
    </lineage>
</organism>
<dbReference type="EMBL" id="JAQQBR010001834">
    <property type="protein sequence ID" value="KAK0161912.1"/>
    <property type="molecule type" value="Genomic_DNA"/>
</dbReference>
<dbReference type="Gene3D" id="2.60.40.10">
    <property type="entry name" value="Immunoglobulins"/>
    <property type="match status" value="1"/>
</dbReference>
<proteinExistence type="predicted"/>
<keyword evidence="1" id="KW-0732">Signal</keyword>
<feature type="chain" id="PRO_5041221632" description="Ig-like domain-containing protein" evidence="1">
    <location>
        <begin position="25"/>
        <end position="240"/>
    </location>
</feature>
<dbReference type="InterPro" id="IPR036179">
    <property type="entry name" value="Ig-like_dom_sf"/>
</dbReference>
<dbReference type="SUPFAM" id="SSF48726">
    <property type="entry name" value="Immunoglobulin"/>
    <property type="match status" value="1"/>
</dbReference>
<reference evidence="2" key="2">
    <citation type="submission" date="2023-03" db="EMBL/GenBank/DDBJ databases">
        <authorList>
            <person name="Inwood S.N."/>
            <person name="Skelly J.G."/>
            <person name="Guhlin J."/>
            <person name="Harrop T.W.R."/>
            <person name="Goldson S.G."/>
            <person name="Dearden P.K."/>
        </authorList>
    </citation>
    <scope>NUCLEOTIDE SEQUENCE</scope>
    <source>
        <strain evidence="2">Lincoln</strain>
        <tissue evidence="2">Whole body</tissue>
    </source>
</reference>
<comment type="caution">
    <text evidence="2">The sequence shown here is derived from an EMBL/GenBank/DDBJ whole genome shotgun (WGS) entry which is preliminary data.</text>
</comment>
<dbReference type="PANTHER" id="PTHR21261:SF2">
    <property type="entry name" value="GH04238P-RELATED"/>
    <property type="match status" value="1"/>
</dbReference>
<evidence type="ECO:0000256" key="1">
    <source>
        <dbReference type="SAM" id="SignalP"/>
    </source>
</evidence>
<dbReference type="PANTHER" id="PTHR21261">
    <property type="entry name" value="BEAT PROTEIN"/>
    <property type="match status" value="1"/>
</dbReference>
<name>A0AA39F2V0_MICHY</name>
<keyword evidence="3" id="KW-1185">Reference proteome</keyword>
<protein>
    <recommendedName>
        <fullName evidence="4">Ig-like domain-containing protein</fullName>
    </recommendedName>
</protein>
<dbReference type="Proteomes" id="UP001168972">
    <property type="component" value="Unassembled WGS sequence"/>
</dbReference>
<accession>A0AA39F2V0</accession>
<evidence type="ECO:0000313" key="3">
    <source>
        <dbReference type="Proteomes" id="UP001168972"/>
    </source>
</evidence>
<sequence>MDTQWSLEFFTILIAGLIIREVEPIKITSVEIPSIVKAGTDESIILDCKYDMESSSNAALVVKWYVNQELIYQWIHGSKPKGSDEFQQYIDETYKASSDPNTMYRAVKLVRPGHELSGKVRCSISSQDDETDAEKHMLVYSTEKVFRLSHPTTNGDSTQLTTTCLAEDLYPLPNVTLHRDNQLISEQKQYYKNKTDGRFSVEVEANLSAEHIKLPTTFRCEITIEDANYTSVREYIYNCE</sequence>
<evidence type="ECO:0008006" key="4">
    <source>
        <dbReference type="Google" id="ProtNLM"/>
    </source>
</evidence>
<dbReference type="InterPro" id="IPR013783">
    <property type="entry name" value="Ig-like_fold"/>
</dbReference>
<evidence type="ECO:0000313" key="2">
    <source>
        <dbReference type="EMBL" id="KAK0161912.1"/>
    </source>
</evidence>
<dbReference type="AlphaFoldDB" id="A0AA39F2V0"/>
<gene>
    <name evidence="2" type="ORF">PV327_008313</name>
</gene>